<dbReference type="RefSeq" id="WP_027895541.1">
    <property type="nucleotide sequence ID" value="NZ_CP027569.1"/>
</dbReference>
<dbReference type="EMBL" id="CP027569">
    <property type="protein sequence ID" value="AVO26441.1"/>
    <property type="molecule type" value="Genomic_DNA"/>
</dbReference>
<dbReference type="OrthoDB" id="1624172at2"/>
<keyword evidence="1" id="KW-1133">Transmembrane helix</keyword>
<reference evidence="2 3" key="1">
    <citation type="journal article" date="2018" name="Genome Announc.">
        <title>Complete genomes of two Megasphaera elsdenii strains, NCIMB 702410 and ATCC 25940.</title>
        <authorList>
            <person name="Hatmaker E.A."/>
            <person name="O'Dell K."/>
            <person name="Riley L.A."/>
            <person name="Klingeman D.M."/>
            <person name="Guss A.M."/>
        </authorList>
    </citation>
    <scope>NUCLEOTIDE SEQUENCE [LARGE SCALE GENOMIC DNA]</scope>
    <source>
        <strain evidence="2 3">NCIMB702410</strain>
    </source>
</reference>
<organism evidence="2 3">
    <name type="scientific">Megasphaera elsdenii</name>
    <dbReference type="NCBI Taxonomy" id="907"/>
    <lineage>
        <taxon>Bacteria</taxon>
        <taxon>Bacillati</taxon>
        <taxon>Bacillota</taxon>
        <taxon>Negativicutes</taxon>
        <taxon>Veillonellales</taxon>
        <taxon>Veillonellaceae</taxon>
        <taxon>Megasphaera</taxon>
    </lineage>
</organism>
<keyword evidence="1" id="KW-0812">Transmembrane</keyword>
<name>A0A2S0M4T4_MEGEL</name>
<evidence type="ECO:0000256" key="1">
    <source>
        <dbReference type="SAM" id="Phobius"/>
    </source>
</evidence>
<dbReference type="PROSITE" id="PS51257">
    <property type="entry name" value="PROKAR_LIPOPROTEIN"/>
    <property type="match status" value="1"/>
</dbReference>
<evidence type="ECO:0000313" key="2">
    <source>
        <dbReference type="EMBL" id="AVO26441.1"/>
    </source>
</evidence>
<feature type="transmembrane region" description="Helical" evidence="1">
    <location>
        <begin position="12"/>
        <end position="31"/>
    </location>
</feature>
<dbReference type="Proteomes" id="UP000238358">
    <property type="component" value="Chromosome"/>
</dbReference>
<proteinExistence type="predicted"/>
<keyword evidence="1" id="KW-0472">Membrane</keyword>
<dbReference type="AlphaFoldDB" id="A0A2S0M4T4"/>
<accession>A0A2S0M4T4</accession>
<sequence>MRKRVLTLWDGSVFLALVVLMGCLIAAVAAYHHIYMKTPDYAVAQVIRAAHSGDIETFSQHVDEEALSGQFFDALVSHTSDSTDEAFLLNLVRSPLRSSFVTTADLYLDWTLTGNTDNDEYKKTGDNLQRTLKSAGLSIPLAGWHLDSADWSQGKTVKLYLYNDRLGATVPCTVTLEQTPSQTWMITGLADPAAFLNDLREVMKQELDEYNEPTQKKIDAIMTVRNVSSKIVSGQGRTFLRLSYTPVFRKDRSDIAAIKAVYTLRRDSDKAVLYTSPLRLSTSAEKRTHESQFLLNPLIPSQYSLIRSQNLEGMTGELHITAITLNDGTSFSLADTLPDRQ</sequence>
<gene>
    <name evidence="2" type="ORF">C6Y28_01735</name>
</gene>
<protein>
    <submittedName>
        <fullName evidence="2">Uncharacterized protein</fullName>
    </submittedName>
</protein>
<evidence type="ECO:0000313" key="3">
    <source>
        <dbReference type="Proteomes" id="UP000238358"/>
    </source>
</evidence>